<sequence length="288" mass="33529">MRTTSQVAKLTGISVRTLQYYDEINLLNPSQLTSSGYRLYDDEDLKKLQQILFFKELDFKLKEIKAIIGQPDYCQIEVYKKQKKLLSLKRDRLNRLISLLDKLEKGESRMSFTEFDLSEYIDALEQFKTSEPDQIIKYWGSVESFDKLIEKVKEDEPHLAQLAVKQFGSVEKYTEAMKNNLAHFSELMEQADGMRESIDTLMKKNDDLHVRLTADMDREVSSPEVQRALQEIIELSQDSLMGMAVGDGYWNMVIESYENEINKAITDQKYGEGASDYIADALRYYFHK</sequence>
<keyword evidence="1" id="KW-0238">DNA-binding</keyword>
<dbReference type="Gene3D" id="1.10.1660.10">
    <property type="match status" value="1"/>
</dbReference>
<dbReference type="Pfam" id="PF13411">
    <property type="entry name" value="MerR_1"/>
    <property type="match status" value="1"/>
</dbReference>
<dbReference type="InterPro" id="IPR047057">
    <property type="entry name" value="MerR_fam"/>
</dbReference>
<gene>
    <name evidence="3" type="ORF">DW099_17895</name>
</gene>
<dbReference type="RefSeq" id="WP_067533261.1">
    <property type="nucleotide sequence ID" value="NZ_AP025567.1"/>
</dbReference>
<comment type="caution">
    <text evidence="3">The sequence shown here is derived from an EMBL/GenBank/DDBJ whole genome shotgun (WGS) entry which is preliminary data.</text>
</comment>
<proteinExistence type="predicted"/>
<keyword evidence="4" id="KW-1185">Reference proteome</keyword>
<evidence type="ECO:0000313" key="3">
    <source>
        <dbReference type="EMBL" id="RHJ84071.1"/>
    </source>
</evidence>
<reference evidence="3 4" key="1">
    <citation type="submission" date="2018-08" db="EMBL/GenBank/DDBJ databases">
        <title>A genome reference for cultivated species of the human gut microbiota.</title>
        <authorList>
            <person name="Zou Y."/>
            <person name="Xue W."/>
            <person name="Luo G."/>
        </authorList>
    </citation>
    <scope>NUCLEOTIDE SEQUENCE [LARGE SCALE GENOMIC DNA]</scope>
    <source>
        <strain evidence="3 4">AM07-24</strain>
    </source>
</reference>
<protein>
    <submittedName>
        <fullName evidence="3">MerR family transcriptional regulator</fullName>
    </submittedName>
</protein>
<evidence type="ECO:0000259" key="2">
    <source>
        <dbReference type="PROSITE" id="PS50937"/>
    </source>
</evidence>
<dbReference type="Proteomes" id="UP000284841">
    <property type="component" value="Unassembled WGS sequence"/>
</dbReference>
<dbReference type="SMART" id="SM00422">
    <property type="entry name" value="HTH_MERR"/>
    <property type="match status" value="1"/>
</dbReference>
<evidence type="ECO:0000256" key="1">
    <source>
        <dbReference type="ARBA" id="ARBA00023125"/>
    </source>
</evidence>
<dbReference type="InterPro" id="IPR000551">
    <property type="entry name" value="MerR-type_HTH_dom"/>
</dbReference>
<dbReference type="GeneID" id="83002862"/>
<feature type="domain" description="HTH merR-type" evidence="2">
    <location>
        <begin position="1"/>
        <end position="70"/>
    </location>
</feature>
<evidence type="ECO:0000313" key="4">
    <source>
        <dbReference type="Proteomes" id="UP000284841"/>
    </source>
</evidence>
<dbReference type="OrthoDB" id="9814833at2"/>
<name>A0A415DV45_9FIRM</name>
<dbReference type="GO" id="GO:0003700">
    <property type="term" value="F:DNA-binding transcription factor activity"/>
    <property type="evidence" value="ECO:0007669"/>
    <property type="project" value="InterPro"/>
</dbReference>
<dbReference type="EMBL" id="QRMS01000007">
    <property type="protein sequence ID" value="RHJ84071.1"/>
    <property type="molecule type" value="Genomic_DNA"/>
</dbReference>
<dbReference type="PANTHER" id="PTHR30204:SF90">
    <property type="entry name" value="HTH-TYPE TRANSCRIPTIONAL ACTIVATOR MTA"/>
    <property type="match status" value="1"/>
</dbReference>
<dbReference type="AlphaFoldDB" id="A0A415DV45"/>
<dbReference type="SUPFAM" id="SSF46955">
    <property type="entry name" value="Putative DNA-binding domain"/>
    <property type="match status" value="1"/>
</dbReference>
<dbReference type="GO" id="GO:0003677">
    <property type="term" value="F:DNA binding"/>
    <property type="evidence" value="ECO:0007669"/>
    <property type="project" value="UniProtKB-KW"/>
</dbReference>
<dbReference type="InterPro" id="IPR012925">
    <property type="entry name" value="TipAS_dom"/>
</dbReference>
<dbReference type="InterPro" id="IPR009061">
    <property type="entry name" value="DNA-bd_dom_put_sf"/>
</dbReference>
<dbReference type="CDD" id="cd01106">
    <property type="entry name" value="HTH_TipAL-Mta"/>
    <property type="match status" value="1"/>
</dbReference>
<accession>A0A415DV45</accession>
<dbReference type="PROSITE" id="PS50937">
    <property type="entry name" value="HTH_MERR_2"/>
    <property type="match status" value="1"/>
</dbReference>
<dbReference type="STRING" id="1776384.GCA_900086585_00449"/>
<organism evidence="3 4">
    <name type="scientific">Emergencia timonensis</name>
    <dbReference type="NCBI Taxonomy" id="1776384"/>
    <lineage>
        <taxon>Bacteria</taxon>
        <taxon>Bacillati</taxon>
        <taxon>Bacillota</taxon>
        <taxon>Clostridia</taxon>
        <taxon>Peptostreptococcales</taxon>
        <taxon>Anaerovoracaceae</taxon>
        <taxon>Emergencia</taxon>
    </lineage>
</organism>
<dbReference type="Pfam" id="PF07739">
    <property type="entry name" value="TipAS"/>
    <property type="match status" value="1"/>
</dbReference>
<dbReference type="PANTHER" id="PTHR30204">
    <property type="entry name" value="REDOX-CYCLING DRUG-SENSING TRANSCRIPTIONAL ACTIVATOR SOXR"/>
    <property type="match status" value="1"/>
</dbReference>